<evidence type="ECO:0000259" key="8">
    <source>
        <dbReference type="PROSITE" id="PS50192"/>
    </source>
</evidence>
<feature type="region of interest" description="Disordered" evidence="6">
    <location>
        <begin position="1"/>
        <end position="34"/>
    </location>
</feature>
<dbReference type="GO" id="GO:0005737">
    <property type="term" value="C:cytoplasm"/>
    <property type="evidence" value="ECO:0007669"/>
    <property type="project" value="UniProtKB-ARBA"/>
</dbReference>
<evidence type="ECO:0000256" key="4">
    <source>
        <dbReference type="ARBA" id="ARBA00022989"/>
    </source>
</evidence>
<evidence type="ECO:0000256" key="3">
    <source>
        <dbReference type="ARBA" id="ARBA00022692"/>
    </source>
</evidence>
<name>A0A3R7K018_9STRA</name>
<dbReference type="SMART" id="SM00397">
    <property type="entry name" value="t_SNARE"/>
    <property type="match status" value="1"/>
</dbReference>
<dbReference type="PROSITE" id="PS50192">
    <property type="entry name" value="T_SNARE"/>
    <property type="match status" value="1"/>
</dbReference>
<reference evidence="9" key="3">
    <citation type="submission" date="2020-06" db="EMBL/GenBank/DDBJ databases">
        <authorList>
            <person name="Studholme D.J."/>
        </authorList>
    </citation>
    <scope>NUCLEOTIDE SEQUENCE</scope>
    <source>
        <strain evidence="9">NZFS 2646</strain>
        <strain evidence="10">NZFS 3630</strain>
    </source>
</reference>
<dbReference type="PANTHER" id="PTHR12791">
    <property type="entry name" value="GOLGI SNARE BET1-RELATED"/>
    <property type="match status" value="1"/>
</dbReference>
<keyword evidence="5 7" id="KW-0472">Membrane</keyword>
<keyword evidence="2" id="KW-0813">Transport</keyword>
<dbReference type="Proteomes" id="UP000792063">
    <property type="component" value="Unassembled WGS sequence"/>
</dbReference>
<organism evidence="11 14">
    <name type="scientific">Phytophthora kernoviae</name>
    <dbReference type="NCBI Taxonomy" id="325452"/>
    <lineage>
        <taxon>Eukaryota</taxon>
        <taxon>Sar</taxon>
        <taxon>Stramenopiles</taxon>
        <taxon>Oomycota</taxon>
        <taxon>Peronosporomycetes</taxon>
        <taxon>Peronosporales</taxon>
        <taxon>Peronosporaceae</taxon>
        <taxon>Phytophthora</taxon>
    </lineage>
</organism>
<sequence>MEDGALREAQPTGEFEDASTPKVQERMDRASNDQERQLSAIYSGVRRLHNAAEATNEEVVSQNAMLDQVSVQVSDTEAAVEQQTKAAHKVVRAHRKLCCYYAIIFLLAVALLIVIFI</sequence>
<keyword evidence="4 7" id="KW-1133">Transmembrane helix</keyword>
<evidence type="ECO:0000313" key="9">
    <source>
        <dbReference type="EMBL" id="KAG2505754.1"/>
    </source>
</evidence>
<feature type="domain" description="T-SNARE coiled-coil homology" evidence="8">
    <location>
        <begin position="28"/>
        <end position="90"/>
    </location>
</feature>
<feature type="transmembrane region" description="Helical" evidence="7">
    <location>
        <begin position="98"/>
        <end position="116"/>
    </location>
</feature>
<keyword evidence="3 7" id="KW-0812">Transmembrane</keyword>
<keyword evidence="13" id="KW-1185">Reference proteome</keyword>
<dbReference type="AlphaFoldDB" id="A0A3R7K018"/>
<reference evidence="13 14" key="2">
    <citation type="submission" date="2018-07" db="EMBL/GenBank/DDBJ databases">
        <title>Genome sequencing of oomycete isolates from Chile give support for New Zealand origin for Phytophthora kernoviae and make available the first Nothophytophthora sp. genome.</title>
        <authorList>
            <person name="Studholme D.J."/>
            <person name="Sanfuentes E."/>
            <person name="Panda P."/>
            <person name="Hill R."/>
            <person name="Sambles C."/>
            <person name="Grant M."/>
            <person name="Williams N.M."/>
            <person name="Mcdougal R.L."/>
        </authorList>
    </citation>
    <scope>NUCLEOTIDE SEQUENCE [LARGE SCALE GENOMIC DNA]</scope>
    <source>
        <strain evidence="11">Chile2</strain>
        <strain evidence="12">Chile4</strain>
    </source>
</reference>
<proteinExistence type="predicted"/>
<dbReference type="Proteomes" id="UP000285624">
    <property type="component" value="Unassembled WGS sequence"/>
</dbReference>
<dbReference type="CDD" id="cd15841">
    <property type="entry name" value="SNARE_Qc"/>
    <property type="match status" value="1"/>
</dbReference>
<dbReference type="Gene3D" id="1.20.5.110">
    <property type="match status" value="1"/>
</dbReference>
<dbReference type="EMBL" id="MBDN02000708">
    <property type="protein sequence ID" value="RLN73604.1"/>
    <property type="molecule type" value="Genomic_DNA"/>
</dbReference>
<evidence type="ECO:0000313" key="12">
    <source>
        <dbReference type="EMBL" id="RLN73604.1"/>
    </source>
</evidence>
<evidence type="ECO:0000256" key="1">
    <source>
        <dbReference type="ARBA" id="ARBA00004167"/>
    </source>
</evidence>
<evidence type="ECO:0000313" key="11">
    <source>
        <dbReference type="EMBL" id="RLN43702.1"/>
    </source>
</evidence>
<dbReference type="InterPro" id="IPR000727">
    <property type="entry name" value="T_SNARE_dom"/>
</dbReference>
<evidence type="ECO:0000256" key="7">
    <source>
        <dbReference type="SAM" id="Phobius"/>
    </source>
</evidence>
<dbReference type="Proteomes" id="UP000785171">
    <property type="component" value="Unassembled WGS sequence"/>
</dbReference>
<dbReference type="Proteomes" id="UP000285883">
    <property type="component" value="Unassembled WGS sequence"/>
</dbReference>
<evidence type="ECO:0000313" key="13">
    <source>
        <dbReference type="Proteomes" id="UP000285624"/>
    </source>
</evidence>
<accession>A0A3R7K018</accession>
<evidence type="ECO:0000256" key="2">
    <source>
        <dbReference type="ARBA" id="ARBA00022448"/>
    </source>
</evidence>
<dbReference type="GO" id="GO:0012505">
    <property type="term" value="C:endomembrane system"/>
    <property type="evidence" value="ECO:0007669"/>
    <property type="project" value="UniProtKB-ARBA"/>
</dbReference>
<evidence type="ECO:0000256" key="6">
    <source>
        <dbReference type="SAM" id="MobiDB-lite"/>
    </source>
</evidence>
<protein>
    <recommendedName>
        <fullName evidence="8">t-SNARE coiled-coil homology domain-containing protein</fullName>
    </recommendedName>
</protein>
<comment type="subcellular location">
    <subcellularLocation>
        <location evidence="1">Membrane</location>
        <topology evidence="1">Single-pass membrane protein</topology>
    </subcellularLocation>
</comment>
<reference evidence="9" key="1">
    <citation type="journal article" date="2015" name="Genom Data">
        <title>Genome sequences of six Phytophthora species associated with forests in New Zealand.</title>
        <authorList>
            <person name="Studholme D.J."/>
            <person name="McDougal R.L."/>
            <person name="Sambles C."/>
            <person name="Hansen E."/>
            <person name="Hardy G."/>
            <person name="Grant M."/>
            <person name="Ganley R.J."/>
            <person name="Williams N.M."/>
        </authorList>
    </citation>
    <scope>NUCLEOTIDE SEQUENCE</scope>
    <source>
        <strain evidence="9">NZFS 2646</strain>
        <strain evidence="10">NZFS 3630</strain>
    </source>
</reference>
<dbReference type="EMBL" id="JPWU03000732">
    <property type="protein sequence ID" value="KAG2508031.1"/>
    <property type="molecule type" value="Genomic_DNA"/>
</dbReference>
<gene>
    <name evidence="11" type="ORF">BBI17_009371</name>
    <name evidence="12" type="ORF">BBO99_00009347</name>
    <name evidence="9" type="ORF">JM16_008840</name>
    <name evidence="10" type="ORF">JM18_009255</name>
</gene>
<dbReference type="SUPFAM" id="SSF58038">
    <property type="entry name" value="SNARE fusion complex"/>
    <property type="match status" value="1"/>
</dbReference>
<dbReference type="GO" id="GO:0016020">
    <property type="term" value="C:membrane"/>
    <property type="evidence" value="ECO:0007669"/>
    <property type="project" value="UniProtKB-SubCell"/>
</dbReference>
<evidence type="ECO:0000313" key="14">
    <source>
        <dbReference type="Proteomes" id="UP000285883"/>
    </source>
</evidence>
<evidence type="ECO:0000256" key="5">
    <source>
        <dbReference type="ARBA" id="ARBA00023136"/>
    </source>
</evidence>
<feature type="compositionally biased region" description="Basic and acidic residues" evidence="6">
    <location>
        <begin position="23"/>
        <end position="34"/>
    </location>
</feature>
<comment type="caution">
    <text evidence="11">The sequence shown here is derived from an EMBL/GenBank/DDBJ whole genome shotgun (WGS) entry which is preliminary data.</text>
</comment>
<evidence type="ECO:0000313" key="10">
    <source>
        <dbReference type="EMBL" id="KAG2508031.1"/>
    </source>
</evidence>
<dbReference type="EMBL" id="MAYM02000354">
    <property type="protein sequence ID" value="RLN43702.1"/>
    <property type="molecule type" value="Genomic_DNA"/>
</dbReference>
<dbReference type="EMBL" id="JPWV03000723">
    <property type="protein sequence ID" value="KAG2505754.1"/>
    <property type="molecule type" value="Genomic_DNA"/>
</dbReference>